<dbReference type="EMBL" id="MTKT01000790">
    <property type="protein sequence ID" value="OWM88690.1"/>
    <property type="molecule type" value="Genomic_DNA"/>
</dbReference>
<dbReference type="PANTHER" id="PTHR33090">
    <property type="entry name" value="DUF3774 DOMAIN PROTEIN-RELATED"/>
    <property type="match status" value="1"/>
</dbReference>
<reference evidence="4" key="1">
    <citation type="journal article" date="2017" name="Plant J.">
        <title>The pomegranate (Punica granatum L.) genome and the genomics of punicalagin biosynthesis.</title>
        <authorList>
            <person name="Qin G."/>
            <person name="Xu C."/>
            <person name="Ming R."/>
            <person name="Tang H."/>
            <person name="Guyot R."/>
            <person name="Kramer E.M."/>
            <person name="Hu Y."/>
            <person name="Yi X."/>
            <person name="Qi Y."/>
            <person name="Xu X."/>
            <person name="Gao Z."/>
            <person name="Pan H."/>
            <person name="Jian J."/>
            <person name="Tian Y."/>
            <person name="Yue Z."/>
            <person name="Xu Y."/>
        </authorList>
    </citation>
    <scope>NUCLEOTIDE SEQUENCE [LARGE SCALE GENOMIC DNA]</scope>
    <source>
        <strain evidence="4">cv. Dabenzi</strain>
    </source>
</reference>
<feature type="region of interest" description="Disordered" evidence="1">
    <location>
        <begin position="51"/>
        <end position="70"/>
    </location>
</feature>
<evidence type="ECO:0008006" key="6">
    <source>
        <dbReference type="Google" id="ProtNLM"/>
    </source>
</evidence>
<reference evidence="3 5" key="3">
    <citation type="submission" date="2017-11" db="EMBL/GenBank/DDBJ databases">
        <title>De-novo sequencing of pomegranate (Punica granatum L.) genome.</title>
        <authorList>
            <person name="Akparov Z."/>
            <person name="Amiraslanov A."/>
            <person name="Hajiyeva S."/>
            <person name="Abbasov M."/>
            <person name="Kaur K."/>
            <person name="Hamwieh A."/>
            <person name="Solovyev V."/>
            <person name="Salamov A."/>
            <person name="Braich B."/>
            <person name="Kosarev P."/>
            <person name="Mahmoud A."/>
            <person name="Hajiyev E."/>
            <person name="Babayeva S."/>
            <person name="Izzatullayeva V."/>
            <person name="Mammadov A."/>
            <person name="Mammadov A."/>
            <person name="Sharifova S."/>
            <person name="Ojaghi J."/>
            <person name="Eynullazada K."/>
            <person name="Bayramov B."/>
            <person name="Abdulazimova A."/>
            <person name="Shahmuradov I."/>
        </authorList>
    </citation>
    <scope>NUCLEOTIDE SEQUENCE [LARGE SCALE GENOMIC DNA]</scope>
    <source>
        <strain evidence="3">AG2017</strain>
        <strain evidence="5">cv. AG2017</strain>
        <tissue evidence="3">Leaf</tissue>
    </source>
</reference>
<reference evidence="2" key="2">
    <citation type="submission" date="2017-06" db="EMBL/GenBank/DDBJ databases">
        <title>The pomegranate genome and the genomics of punicalagin biosynthesis.</title>
        <authorList>
            <person name="Xu C."/>
        </authorList>
    </citation>
    <scope>NUCLEOTIDE SEQUENCE [LARGE SCALE GENOMIC DNA]</scope>
    <source>
        <tissue evidence="2">Fresh leaf</tissue>
    </source>
</reference>
<dbReference type="Proteomes" id="UP000233551">
    <property type="component" value="Unassembled WGS sequence"/>
</dbReference>
<gene>
    <name evidence="2" type="ORF">CDL15_Pgr002457</name>
    <name evidence="3" type="ORF">CRG98_013940</name>
</gene>
<dbReference type="EMBL" id="PGOL01000737">
    <property type="protein sequence ID" value="PKI65645.1"/>
    <property type="molecule type" value="Genomic_DNA"/>
</dbReference>
<evidence type="ECO:0000313" key="3">
    <source>
        <dbReference type="EMBL" id="PKI65645.1"/>
    </source>
</evidence>
<dbReference type="AlphaFoldDB" id="A0A218XV13"/>
<comment type="caution">
    <text evidence="2">The sequence shown here is derived from an EMBL/GenBank/DDBJ whole genome shotgun (WGS) entry which is preliminary data.</text>
</comment>
<dbReference type="InterPro" id="IPR022251">
    <property type="entry name" value="DUF3774_wound-induced"/>
</dbReference>
<dbReference type="Proteomes" id="UP000197138">
    <property type="component" value="Unassembled WGS sequence"/>
</dbReference>
<accession>A0A218XV13</accession>
<dbReference type="Pfam" id="PF12609">
    <property type="entry name" value="DUF3774"/>
    <property type="match status" value="1"/>
</dbReference>
<name>A0A218XV13_PUNGR</name>
<keyword evidence="5" id="KW-1185">Reference proteome</keyword>
<dbReference type="STRING" id="22663.A0A218XV13"/>
<protein>
    <recommendedName>
        <fullName evidence="6">Wound-responsive family protein</fullName>
    </recommendedName>
</protein>
<evidence type="ECO:0000313" key="5">
    <source>
        <dbReference type="Proteomes" id="UP000233551"/>
    </source>
</evidence>
<evidence type="ECO:0000313" key="2">
    <source>
        <dbReference type="EMBL" id="OWM88690.1"/>
    </source>
</evidence>
<organism evidence="2 4">
    <name type="scientific">Punica granatum</name>
    <name type="common">Pomegranate</name>
    <dbReference type="NCBI Taxonomy" id="22663"/>
    <lineage>
        <taxon>Eukaryota</taxon>
        <taxon>Viridiplantae</taxon>
        <taxon>Streptophyta</taxon>
        <taxon>Embryophyta</taxon>
        <taxon>Tracheophyta</taxon>
        <taxon>Spermatophyta</taxon>
        <taxon>Magnoliopsida</taxon>
        <taxon>eudicotyledons</taxon>
        <taxon>Gunneridae</taxon>
        <taxon>Pentapetalae</taxon>
        <taxon>rosids</taxon>
        <taxon>malvids</taxon>
        <taxon>Myrtales</taxon>
        <taxon>Lythraceae</taxon>
        <taxon>Punica</taxon>
    </lineage>
</organism>
<evidence type="ECO:0000256" key="1">
    <source>
        <dbReference type="SAM" id="MobiDB-lite"/>
    </source>
</evidence>
<evidence type="ECO:0000313" key="4">
    <source>
        <dbReference type="Proteomes" id="UP000197138"/>
    </source>
</evidence>
<sequence length="96" mass="10555">MNGAYRASWVVGATIGAVEAMKDQGFCRWNYPLRSHQVRAQGVIGGRSTILRSDEKGSSNAASKGAPPYVDKRRQAEESMGKVMYLSCWGPNTVRF</sequence>
<proteinExistence type="predicted"/>